<name>A0A0G4HLW3_9ALVE</name>
<dbReference type="AlphaFoldDB" id="A0A0G4HLW3"/>
<reference evidence="1" key="1">
    <citation type="submission" date="2014-11" db="EMBL/GenBank/DDBJ databases">
        <authorList>
            <person name="Otto D Thomas"/>
            <person name="Naeem Raeece"/>
        </authorList>
    </citation>
    <scope>NUCLEOTIDE SEQUENCE</scope>
</reference>
<organism evidence="1">
    <name type="scientific">Chromera velia CCMP2878</name>
    <dbReference type="NCBI Taxonomy" id="1169474"/>
    <lineage>
        <taxon>Eukaryota</taxon>
        <taxon>Sar</taxon>
        <taxon>Alveolata</taxon>
        <taxon>Colpodellida</taxon>
        <taxon>Chromeraceae</taxon>
        <taxon>Chromera</taxon>
    </lineage>
</organism>
<sequence>MSFAFLPNLYIKQDEGSKFVRNFERIFTCTSVSIDGIKVQPKNPNNKCKVLKDEERVELQSWHPAKKFAPNAIGAANLKSIHTDIENAFRMEMQDLVFQDGPARYLISLFKVAGRASREAGLNSVTINDDFSECADLRFFITNQVKLWLPEKIKDGIVNKLGRVSSTIPLDKCLACVLAFVRSQVRFNLYSLVWQKFIQLMKTVERGQLEGQEPALYLDEIQTPLAEIAEIELPIRTKDKWDRNCPADQEDKIQKLDLR</sequence>
<feature type="non-terminal residue" evidence="1">
    <location>
        <position position="259"/>
    </location>
</feature>
<accession>A0A0G4HLW3</accession>
<dbReference type="VEuPathDB" id="CryptoDB:Cvel_28961"/>
<evidence type="ECO:0000313" key="1">
    <source>
        <dbReference type="EMBL" id="CEM45177.1"/>
    </source>
</evidence>
<protein>
    <submittedName>
        <fullName evidence="1">Uncharacterized protein</fullName>
    </submittedName>
</protein>
<dbReference type="EMBL" id="CDMZ01003124">
    <property type="protein sequence ID" value="CEM45177.1"/>
    <property type="molecule type" value="Genomic_DNA"/>
</dbReference>
<proteinExistence type="predicted"/>
<gene>
    <name evidence="1" type="ORF">Cvel_28961</name>
</gene>